<evidence type="ECO:0000313" key="1">
    <source>
        <dbReference type="EMBL" id="CAB4123378.1"/>
    </source>
</evidence>
<gene>
    <name evidence="1" type="ORF">UFOVP40_34</name>
</gene>
<proteinExistence type="predicted"/>
<name>A0A6J5KM80_9CAUD</name>
<protein>
    <submittedName>
        <fullName evidence="1">Uncharacterized protein</fullName>
    </submittedName>
</protein>
<sequence>MPTINQLTAVDAVQAGDLIPIFSQANGDARKTSLATLAAFIQTLITSTDNKQTQYAAPSATGFSVAVVGTGLSIWLVLTPLAGYAAGTLILPPVAGVLDKQEILVNTTQAITALTINANGATIVGAPTTLAAGGFFRLRFDGVLDTWYRVG</sequence>
<organism evidence="1">
    <name type="scientific">uncultured Caudovirales phage</name>
    <dbReference type="NCBI Taxonomy" id="2100421"/>
    <lineage>
        <taxon>Viruses</taxon>
        <taxon>Duplodnaviria</taxon>
        <taxon>Heunggongvirae</taxon>
        <taxon>Uroviricota</taxon>
        <taxon>Caudoviricetes</taxon>
        <taxon>Peduoviridae</taxon>
        <taxon>Maltschvirus</taxon>
        <taxon>Maltschvirus maltsch</taxon>
    </lineage>
</organism>
<reference evidence="1" key="1">
    <citation type="submission" date="2020-04" db="EMBL/GenBank/DDBJ databases">
        <authorList>
            <person name="Chiriac C."/>
            <person name="Salcher M."/>
            <person name="Ghai R."/>
            <person name="Kavagutti S V."/>
        </authorList>
    </citation>
    <scope>NUCLEOTIDE SEQUENCE</scope>
</reference>
<dbReference type="EMBL" id="LR796170">
    <property type="protein sequence ID" value="CAB4123378.1"/>
    <property type="molecule type" value="Genomic_DNA"/>
</dbReference>
<accession>A0A6J5KM80</accession>